<keyword evidence="2" id="KW-1185">Reference proteome</keyword>
<evidence type="ECO:0000313" key="1">
    <source>
        <dbReference type="EMBL" id="RHZ44940.1"/>
    </source>
</evidence>
<reference evidence="1 2" key="1">
    <citation type="submission" date="2018-08" db="EMBL/GenBank/DDBJ databases">
        <title>Genome and evolution of the arbuscular mycorrhizal fungus Diversispora epigaea (formerly Glomus versiforme) and its bacterial endosymbionts.</title>
        <authorList>
            <person name="Sun X."/>
            <person name="Fei Z."/>
            <person name="Harrison M."/>
        </authorList>
    </citation>
    <scope>NUCLEOTIDE SEQUENCE [LARGE SCALE GENOMIC DNA]</scope>
    <source>
        <strain evidence="1 2">IT104</strain>
    </source>
</reference>
<evidence type="ECO:0000313" key="2">
    <source>
        <dbReference type="Proteomes" id="UP000266861"/>
    </source>
</evidence>
<name>A0A397GA17_9GLOM</name>
<sequence>MILASNFRSYGQNETLISSIRNIIKWLGIGSYFCDPIRKRKKPVPSFEEVKPLLDQQKKLLEGIGHILKPEVNKGQKI</sequence>
<dbReference type="EMBL" id="PQFF01000563">
    <property type="protein sequence ID" value="RHZ44940.1"/>
    <property type="molecule type" value="Genomic_DNA"/>
</dbReference>
<dbReference type="Proteomes" id="UP000266861">
    <property type="component" value="Unassembled WGS sequence"/>
</dbReference>
<protein>
    <submittedName>
        <fullName evidence="1">Uncharacterized protein</fullName>
    </submittedName>
</protein>
<proteinExistence type="predicted"/>
<accession>A0A397GA17</accession>
<dbReference type="OrthoDB" id="1232at2759"/>
<gene>
    <name evidence="1" type="ORF">Glove_707g33</name>
</gene>
<organism evidence="1 2">
    <name type="scientific">Diversispora epigaea</name>
    <dbReference type="NCBI Taxonomy" id="1348612"/>
    <lineage>
        <taxon>Eukaryota</taxon>
        <taxon>Fungi</taxon>
        <taxon>Fungi incertae sedis</taxon>
        <taxon>Mucoromycota</taxon>
        <taxon>Glomeromycotina</taxon>
        <taxon>Glomeromycetes</taxon>
        <taxon>Diversisporales</taxon>
        <taxon>Diversisporaceae</taxon>
        <taxon>Diversispora</taxon>
    </lineage>
</organism>
<dbReference type="AlphaFoldDB" id="A0A397GA17"/>
<comment type="caution">
    <text evidence="1">The sequence shown here is derived from an EMBL/GenBank/DDBJ whole genome shotgun (WGS) entry which is preliminary data.</text>
</comment>